<feature type="compositionally biased region" description="Basic and acidic residues" evidence="2">
    <location>
        <begin position="186"/>
        <end position="197"/>
    </location>
</feature>
<proteinExistence type="predicted"/>
<evidence type="ECO:0000259" key="3">
    <source>
        <dbReference type="PROSITE" id="PS50158"/>
    </source>
</evidence>
<reference evidence="4" key="1">
    <citation type="submission" date="2018-01" db="EMBL/GenBank/DDBJ databases">
        <authorList>
            <person name="Mao J.F."/>
        </authorList>
    </citation>
    <scope>NUCLEOTIDE SEQUENCE</scope>
    <source>
        <strain evidence="4">Huo1</strain>
        <tissue evidence="4">Leaf</tissue>
    </source>
</reference>
<keyword evidence="5" id="KW-1185">Reference proteome</keyword>
<dbReference type="PROSITE" id="PS50158">
    <property type="entry name" value="ZF_CCHC"/>
    <property type="match status" value="1"/>
</dbReference>
<evidence type="ECO:0000313" key="5">
    <source>
        <dbReference type="Proteomes" id="UP000298416"/>
    </source>
</evidence>
<evidence type="ECO:0000256" key="1">
    <source>
        <dbReference type="PROSITE-ProRule" id="PRU00047"/>
    </source>
</evidence>
<accession>A0A8X8XA96</accession>
<dbReference type="Pfam" id="PF22936">
    <property type="entry name" value="Pol_BBD"/>
    <property type="match status" value="1"/>
</dbReference>
<reference evidence="4" key="2">
    <citation type="submission" date="2020-08" db="EMBL/GenBank/DDBJ databases">
        <title>Plant Genome Project.</title>
        <authorList>
            <person name="Zhang R.-G."/>
        </authorList>
    </citation>
    <scope>NUCLEOTIDE SEQUENCE</scope>
    <source>
        <strain evidence="4">Huo1</strain>
        <tissue evidence="4">Leaf</tissue>
    </source>
</reference>
<dbReference type="PANTHER" id="PTHR47592:SF31">
    <property type="entry name" value="ZINC FINGER, CCHC-TYPE-RELATED"/>
    <property type="match status" value="1"/>
</dbReference>
<sequence length="560" mass="63168">MEESSSLGGMFKLSGSNYSIWKPSMLDLLYCKDLYLPLHGDDVKPKDMSDDDWIIMHRKTVGYIRRFIENSIFHHFANEEKSDVLWKKMEAMFERKNALNKASIIRKIVRLRYVESANMTEHLNAYQGLINQSINMKISLDDEVIALLLLSSLPDSWDTLVVSISNSAPGGALTLQMVKDCLLNEESRRREQDHSSETKAMVAENSDRGRNKNRNSQNTRDKSRGKSKHKKDFKCHYCGGPNHYERDCRKKKRDQTRGNNENTEKDTTAVATDGDVVVVCDGACVSSSCQQTDWIVDSGASYHITPYRDMFASYTGGSFGKVRMANHGVTEVAGIGDIHLLTDTGCKLVLRDVRHVPDIRLNIISTGKLDDDGYINHFGEGKWKLIKGSLIAAKEKPESNSEVPVNLDPVPSPTVQDYGGDIQPEQGDPIDDGASDEETRPAQDEVPLVRRSVRERQPSTRYSPHEYVMLTDGGEPQSFAEAMAHDQKEKWLEAMKEEMNSLDQNHTYDLVQKLLQLEKVHTDKNGADMLTKSLPRDKLEICRQEAGLVESPHEVEGENC</sequence>
<organism evidence="4">
    <name type="scientific">Salvia splendens</name>
    <name type="common">Scarlet sage</name>
    <dbReference type="NCBI Taxonomy" id="180675"/>
    <lineage>
        <taxon>Eukaryota</taxon>
        <taxon>Viridiplantae</taxon>
        <taxon>Streptophyta</taxon>
        <taxon>Embryophyta</taxon>
        <taxon>Tracheophyta</taxon>
        <taxon>Spermatophyta</taxon>
        <taxon>Magnoliopsida</taxon>
        <taxon>eudicotyledons</taxon>
        <taxon>Gunneridae</taxon>
        <taxon>Pentapetalae</taxon>
        <taxon>asterids</taxon>
        <taxon>lamiids</taxon>
        <taxon>Lamiales</taxon>
        <taxon>Lamiaceae</taxon>
        <taxon>Nepetoideae</taxon>
        <taxon>Mentheae</taxon>
        <taxon>Salviinae</taxon>
        <taxon>Salvia</taxon>
        <taxon>Salvia subgen. Calosphace</taxon>
        <taxon>core Calosphace</taxon>
    </lineage>
</organism>
<feature type="domain" description="CCHC-type" evidence="3">
    <location>
        <begin position="234"/>
        <end position="250"/>
    </location>
</feature>
<dbReference type="AlphaFoldDB" id="A0A8X8XA96"/>
<dbReference type="Proteomes" id="UP000298416">
    <property type="component" value="Unassembled WGS sequence"/>
</dbReference>
<evidence type="ECO:0000313" key="4">
    <source>
        <dbReference type="EMBL" id="KAG6409956.1"/>
    </source>
</evidence>
<dbReference type="InterPro" id="IPR036875">
    <property type="entry name" value="Znf_CCHC_sf"/>
</dbReference>
<dbReference type="SUPFAM" id="SSF57756">
    <property type="entry name" value="Retrovirus zinc finger-like domains"/>
    <property type="match status" value="1"/>
</dbReference>
<keyword evidence="1" id="KW-0862">Zinc</keyword>
<feature type="region of interest" description="Disordered" evidence="2">
    <location>
        <begin position="186"/>
        <end position="234"/>
    </location>
</feature>
<dbReference type="GO" id="GO:0008270">
    <property type="term" value="F:zinc ion binding"/>
    <property type="evidence" value="ECO:0007669"/>
    <property type="project" value="UniProtKB-KW"/>
</dbReference>
<feature type="region of interest" description="Disordered" evidence="2">
    <location>
        <begin position="246"/>
        <end position="268"/>
    </location>
</feature>
<keyword evidence="1" id="KW-0863">Zinc-finger</keyword>
<dbReference type="PANTHER" id="PTHR47592">
    <property type="entry name" value="PBF68 PROTEIN"/>
    <property type="match status" value="1"/>
</dbReference>
<dbReference type="Pfam" id="PF14223">
    <property type="entry name" value="Retrotran_gag_2"/>
    <property type="match status" value="1"/>
</dbReference>
<name>A0A8X8XA96_SALSN</name>
<feature type="region of interest" description="Disordered" evidence="2">
    <location>
        <begin position="396"/>
        <end position="445"/>
    </location>
</feature>
<dbReference type="EMBL" id="PNBA02000010">
    <property type="protein sequence ID" value="KAG6409956.1"/>
    <property type="molecule type" value="Genomic_DNA"/>
</dbReference>
<dbReference type="InterPro" id="IPR054722">
    <property type="entry name" value="PolX-like_BBD"/>
</dbReference>
<evidence type="ECO:0000256" key="2">
    <source>
        <dbReference type="SAM" id="MobiDB-lite"/>
    </source>
</evidence>
<dbReference type="GO" id="GO:0003676">
    <property type="term" value="F:nucleic acid binding"/>
    <property type="evidence" value="ECO:0007669"/>
    <property type="project" value="InterPro"/>
</dbReference>
<keyword evidence="1" id="KW-0479">Metal-binding</keyword>
<protein>
    <recommendedName>
        <fullName evidence="3">CCHC-type domain-containing protein</fullName>
    </recommendedName>
</protein>
<comment type="caution">
    <text evidence="4">The sequence shown here is derived from an EMBL/GenBank/DDBJ whole genome shotgun (WGS) entry which is preliminary data.</text>
</comment>
<gene>
    <name evidence="4" type="ORF">SASPL_128000</name>
</gene>
<dbReference type="InterPro" id="IPR001878">
    <property type="entry name" value="Znf_CCHC"/>
</dbReference>